<dbReference type="InterPro" id="IPR001818">
    <property type="entry name" value="Pept_M10_metallopeptidase"/>
</dbReference>
<protein>
    <recommendedName>
        <fullName evidence="6">Peptidase M10 metallopeptidase domain-containing protein</fullName>
    </recommendedName>
</protein>
<dbReference type="EMBL" id="BJON01000040">
    <property type="protein sequence ID" value="GED73045.1"/>
    <property type="molecule type" value="Genomic_DNA"/>
</dbReference>
<accession>A0A0K9YPU0</accession>
<comment type="caution">
    <text evidence="8">The sequence shown here is derived from an EMBL/GenBank/DDBJ whole genome shotgun (WGS) entry which is preliminary data.</text>
</comment>
<name>A0A0K9YPU0_9BACL</name>
<reference evidence="8" key="2">
    <citation type="submission" date="2015-07" db="EMBL/GenBank/DDBJ databases">
        <title>MeaNS - Measles Nucleotide Surveillance Program.</title>
        <authorList>
            <person name="Tran T."/>
            <person name="Druce J."/>
        </authorList>
    </citation>
    <scope>NUCLEOTIDE SEQUENCE</scope>
    <source>
        <strain evidence="8">DSM 9887</strain>
    </source>
</reference>
<dbReference type="Pfam" id="PF00413">
    <property type="entry name" value="Peptidase_M10"/>
    <property type="match status" value="1"/>
</dbReference>
<keyword evidence="5" id="KW-0732">Signal</keyword>
<feature type="chain" id="PRO_5005533500" description="Peptidase M10 metallopeptidase domain-containing protein" evidence="5">
    <location>
        <begin position="29"/>
        <end position="188"/>
    </location>
</feature>
<dbReference type="PATRIC" id="fig|54915.3.peg.1906"/>
<evidence type="ECO:0000256" key="4">
    <source>
        <dbReference type="ARBA" id="ARBA00022833"/>
    </source>
</evidence>
<keyword evidence="3" id="KW-0378">Hydrolase</keyword>
<evidence type="ECO:0000259" key="6">
    <source>
        <dbReference type="Pfam" id="PF00413"/>
    </source>
</evidence>
<evidence type="ECO:0000256" key="5">
    <source>
        <dbReference type="SAM" id="SignalP"/>
    </source>
</evidence>
<dbReference type="GO" id="GO:0008270">
    <property type="term" value="F:zinc ion binding"/>
    <property type="evidence" value="ECO:0007669"/>
    <property type="project" value="InterPro"/>
</dbReference>
<dbReference type="SUPFAM" id="SSF55486">
    <property type="entry name" value="Metalloproteases ('zincins'), catalytic domain"/>
    <property type="match status" value="1"/>
</dbReference>
<sequence length="188" mass="21159">MLRKRAKFATGLFTVVASLSFLTTSAFADHLGGKWDVYNVIYEDINLTSKYSRVLWSAADEWNAISEINLSPADDETGYIAVKHQPKTEDYNLGRTGLYGLGMPYDEMGRLNRGPYASADLIIVRYTCDPLDTTDTIKTITHEFGHTLGLAHTSDTSIDSIMDKSDVFKVRIEGPTRYDRNELRALYD</sequence>
<evidence type="ECO:0000313" key="10">
    <source>
        <dbReference type="Proteomes" id="UP000319578"/>
    </source>
</evidence>
<reference evidence="9" key="1">
    <citation type="submission" date="2015-07" db="EMBL/GenBank/DDBJ databases">
        <title>Genome sequencing project for genomic taxonomy and phylogenomics of Bacillus-like bacteria.</title>
        <authorList>
            <person name="Liu B."/>
            <person name="Wang J."/>
            <person name="Zhu Y."/>
            <person name="Liu G."/>
            <person name="Chen Q."/>
            <person name="Chen Z."/>
            <person name="Lan J."/>
            <person name="Che J."/>
            <person name="Ge C."/>
            <person name="Shi H."/>
            <person name="Pan Z."/>
            <person name="Liu X."/>
        </authorList>
    </citation>
    <scope>NUCLEOTIDE SEQUENCE [LARGE SCALE GENOMIC DNA]</scope>
    <source>
        <strain evidence="9">DSM 9887</strain>
    </source>
</reference>
<dbReference type="Proteomes" id="UP000036834">
    <property type="component" value="Unassembled WGS sequence"/>
</dbReference>
<dbReference type="GO" id="GO:0006508">
    <property type="term" value="P:proteolysis"/>
    <property type="evidence" value="ECO:0007669"/>
    <property type="project" value="UniProtKB-KW"/>
</dbReference>
<evidence type="ECO:0000256" key="2">
    <source>
        <dbReference type="ARBA" id="ARBA00022723"/>
    </source>
</evidence>
<dbReference type="EMBL" id="LGIQ01000009">
    <property type="protein sequence ID" value="KNB70195.1"/>
    <property type="molecule type" value="Genomic_DNA"/>
</dbReference>
<keyword evidence="10" id="KW-1185">Reference proteome</keyword>
<dbReference type="AlphaFoldDB" id="A0A0K9YPU0"/>
<evidence type="ECO:0000313" key="7">
    <source>
        <dbReference type="EMBL" id="GED73045.1"/>
    </source>
</evidence>
<dbReference type="STRING" id="54915.ADS79_14595"/>
<evidence type="ECO:0000313" key="8">
    <source>
        <dbReference type="EMBL" id="KNB70195.1"/>
    </source>
</evidence>
<dbReference type="GO" id="GO:0031012">
    <property type="term" value="C:extracellular matrix"/>
    <property type="evidence" value="ECO:0007669"/>
    <property type="project" value="InterPro"/>
</dbReference>
<keyword evidence="1" id="KW-0645">Protease</keyword>
<dbReference type="OrthoDB" id="2467676at2"/>
<evidence type="ECO:0000256" key="1">
    <source>
        <dbReference type="ARBA" id="ARBA00022670"/>
    </source>
</evidence>
<keyword evidence="2" id="KW-0479">Metal-binding</keyword>
<dbReference type="Gene3D" id="3.40.390.10">
    <property type="entry name" value="Collagenase (Catalytic Domain)"/>
    <property type="match status" value="1"/>
</dbReference>
<proteinExistence type="predicted"/>
<evidence type="ECO:0000256" key="3">
    <source>
        <dbReference type="ARBA" id="ARBA00022801"/>
    </source>
</evidence>
<keyword evidence="4" id="KW-0862">Zinc</keyword>
<reference evidence="7 10" key="3">
    <citation type="submission" date="2019-06" db="EMBL/GenBank/DDBJ databases">
        <title>Whole genome shotgun sequence of Brevibacillus reuszeri NBRC 15719.</title>
        <authorList>
            <person name="Hosoyama A."/>
            <person name="Uohara A."/>
            <person name="Ohji S."/>
            <person name="Ichikawa N."/>
        </authorList>
    </citation>
    <scope>NUCLEOTIDE SEQUENCE [LARGE SCALE GENOMIC DNA]</scope>
    <source>
        <strain evidence="7 10">NBRC 15719</strain>
    </source>
</reference>
<feature type="domain" description="Peptidase M10 metallopeptidase" evidence="6">
    <location>
        <begin position="131"/>
        <end position="165"/>
    </location>
</feature>
<feature type="signal peptide" evidence="5">
    <location>
        <begin position="1"/>
        <end position="28"/>
    </location>
</feature>
<dbReference type="Proteomes" id="UP000319578">
    <property type="component" value="Unassembled WGS sequence"/>
</dbReference>
<dbReference type="InterPro" id="IPR024079">
    <property type="entry name" value="MetalloPept_cat_dom_sf"/>
</dbReference>
<gene>
    <name evidence="8" type="ORF">ADS79_14595</name>
    <name evidence="7" type="ORF">BRE01_67470</name>
</gene>
<dbReference type="GO" id="GO:0004222">
    <property type="term" value="F:metalloendopeptidase activity"/>
    <property type="evidence" value="ECO:0007669"/>
    <property type="project" value="InterPro"/>
</dbReference>
<dbReference type="RefSeq" id="WP_049739164.1">
    <property type="nucleotide sequence ID" value="NZ_BJON01000040.1"/>
</dbReference>
<evidence type="ECO:0000313" key="9">
    <source>
        <dbReference type="Proteomes" id="UP000036834"/>
    </source>
</evidence>
<organism evidence="8 9">
    <name type="scientific">Brevibacillus reuszeri</name>
    <dbReference type="NCBI Taxonomy" id="54915"/>
    <lineage>
        <taxon>Bacteria</taxon>
        <taxon>Bacillati</taxon>
        <taxon>Bacillota</taxon>
        <taxon>Bacilli</taxon>
        <taxon>Bacillales</taxon>
        <taxon>Paenibacillaceae</taxon>
        <taxon>Brevibacillus</taxon>
    </lineage>
</organism>